<keyword evidence="3" id="KW-1185">Reference proteome</keyword>
<reference evidence="2 3" key="1">
    <citation type="submission" date="2016-12" db="EMBL/GenBank/DDBJ databases">
        <title>The genomes of Aspergillus section Nigri reveals drivers in fungal speciation.</title>
        <authorList>
            <consortium name="DOE Joint Genome Institute"/>
            <person name="Vesth T.C."/>
            <person name="Nybo J."/>
            <person name="Theobald S."/>
            <person name="Brandl J."/>
            <person name="Frisvad J.C."/>
            <person name="Nielsen K.F."/>
            <person name="Lyhne E.K."/>
            <person name="Kogle M.E."/>
            <person name="Kuo A."/>
            <person name="Riley R."/>
            <person name="Clum A."/>
            <person name="Nolan M."/>
            <person name="Lipzen A."/>
            <person name="Salamov A."/>
            <person name="Henrissat B."/>
            <person name="Wiebenga A."/>
            <person name="De Vries R.P."/>
            <person name="Grigoriev I.V."/>
            <person name="Mortensen U.H."/>
            <person name="Andersen M.R."/>
            <person name="Baker S.E."/>
        </authorList>
    </citation>
    <scope>NUCLEOTIDE SEQUENCE [LARGE SCALE GENOMIC DNA]</scope>
    <source>
        <strain evidence="2 3">CBS 121591</strain>
    </source>
</reference>
<accession>A0A319CSZ7</accession>
<dbReference type="STRING" id="1448315.A0A319CSZ7"/>
<dbReference type="RefSeq" id="XP_025488918.1">
    <property type="nucleotide sequence ID" value="XM_025635920.1"/>
</dbReference>
<dbReference type="InterPro" id="IPR005025">
    <property type="entry name" value="FMN_Rdtase-like_dom"/>
</dbReference>
<dbReference type="Pfam" id="PF03358">
    <property type="entry name" value="FMN_red"/>
    <property type="match status" value="1"/>
</dbReference>
<feature type="domain" description="NADPH-dependent FMN reductase-like" evidence="1">
    <location>
        <begin position="5"/>
        <end position="148"/>
    </location>
</feature>
<dbReference type="InterPro" id="IPR050712">
    <property type="entry name" value="NAD(P)H-dep_reductase"/>
</dbReference>
<evidence type="ECO:0000313" key="3">
    <source>
        <dbReference type="Proteomes" id="UP000248340"/>
    </source>
</evidence>
<dbReference type="PANTHER" id="PTHR30543:SF21">
    <property type="entry name" value="NAD(P)H-DEPENDENT FMN REDUCTASE LOT6"/>
    <property type="match status" value="1"/>
</dbReference>
<evidence type="ECO:0000313" key="2">
    <source>
        <dbReference type="EMBL" id="PYH78718.1"/>
    </source>
</evidence>
<dbReference type="AlphaFoldDB" id="A0A319CSZ7"/>
<name>A0A319CSZ7_9EURO</name>
<gene>
    <name evidence="2" type="ORF">BO82DRAFT_357091</name>
</gene>
<protein>
    <submittedName>
        <fullName evidence="2">Flavo protein</fullName>
    </submittedName>
</protein>
<dbReference type="GO" id="GO:0010181">
    <property type="term" value="F:FMN binding"/>
    <property type="evidence" value="ECO:0007669"/>
    <property type="project" value="TreeGrafter"/>
</dbReference>
<dbReference type="InterPro" id="IPR029039">
    <property type="entry name" value="Flavoprotein-like_sf"/>
</dbReference>
<dbReference type="Gene3D" id="3.40.50.360">
    <property type="match status" value="1"/>
</dbReference>
<dbReference type="PANTHER" id="PTHR30543">
    <property type="entry name" value="CHROMATE REDUCTASE"/>
    <property type="match status" value="1"/>
</dbReference>
<dbReference type="GeneID" id="37138661"/>
<dbReference type="GO" id="GO:0016491">
    <property type="term" value="F:oxidoreductase activity"/>
    <property type="evidence" value="ECO:0007669"/>
    <property type="project" value="InterPro"/>
</dbReference>
<dbReference type="GO" id="GO:0005829">
    <property type="term" value="C:cytosol"/>
    <property type="evidence" value="ECO:0007669"/>
    <property type="project" value="TreeGrafter"/>
</dbReference>
<dbReference type="Proteomes" id="UP000248340">
    <property type="component" value="Unassembled WGS sequence"/>
</dbReference>
<dbReference type="VEuPathDB" id="FungiDB:BO82DRAFT_357091"/>
<dbReference type="OrthoDB" id="68575at2759"/>
<organism evidence="2 3">
    <name type="scientific">Aspergillus uvarum CBS 121591</name>
    <dbReference type="NCBI Taxonomy" id="1448315"/>
    <lineage>
        <taxon>Eukaryota</taxon>
        <taxon>Fungi</taxon>
        <taxon>Dikarya</taxon>
        <taxon>Ascomycota</taxon>
        <taxon>Pezizomycotina</taxon>
        <taxon>Eurotiomycetes</taxon>
        <taxon>Eurotiomycetidae</taxon>
        <taxon>Eurotiales</taxon>
        <taxon>Aspergillaceae</taxon>
        <taxon>Aspergillus</taxon>
        <taxon>Aspergillus subgen. Circumdati</taxon>
    </lineage>
</organism>
<sequence length="197" mass="21626">MPTTGLIVCSTRSPRAGLQISTFIHETIKHAHPQASITVIDLAEWSLPLYNEPGIPSRITSAEGYMHEHTKAWSREISRYDSFIFVTPQYNWGYPASLKNAIDYLFNEWKGKPAMVVSYGGHGGGKAAAQLQQVLQGLRMVPLESTVGLTFPEKEIMARAAMGEDLGLGGEGGFWAGEKEEIQRLFGELVGVVEKSS</sequence>
<dbReference type="SUPFAM" id="SSF52218">
    <property type="entry name" value="Flavoproteins"/>
    <property type="match status" value="1"/>
</dbReference>
<dbReference type="EMBL" id="KZ821726">
    <property type="protein sequence ID" value="PYH78718.1"/>
    <property type="molecule type" value="Genomic_DNA"/>
</dbReference>
<evidence type="ECO:0000259" key="1">
    <source>
        <dbReference type="Pfam" id="PF03358"/>
    </source>
</evidence>
<proteinExistence type="predicted"/>